<dbReference type="InterPro" id="IPR011009">
    <property type="entry name" value="Kinase-like_dom_sf"/>
</dbReference>
<sequence>MLEPRTFNFSTFSDLRYSVFPPYCTIWCPASSTSLPAELPPQPSYVMRRSPGETLPEHPLAFAVCDPTIIDRALSTLESGLAREGVTQDSALPSDATIVAHQFRDHILDPQQSRRGYWFRLNRILTFMVMPILHELLGDSEGLESSLLTDCIGQPAEEAWTVGVGKYNREGEWPVLESFVDLIVESTTVEALRPLHERKRIANTGEGARSPTGPDDWEPIDMRIVDAEGQDQALEGVSAMVAQMSLHILSAGVGRFGLFYATPYFVLAKLVVIDGQTFLLYGALDSFVLEPDDPVATSRPFLTVLVALLLSCHPSFAIPGPSEAVTQRLRDHARGRDHPHPRTLDGCGPLQNEADPVDRPASEHSEMDPGNASLPFLNGSVTSVSLRHIPKGSIICDAEGFAESRMLASPVELDCSDIKLYLSGDYWPGQAVPVPWNRIAPVPLELRLDLVQRIGHGRTSTVWSARWTPIGAAAAHVTSPRSGATNAPDAPGAQLVAKVVLDKYATSIAREYFVYTHIVPSLPPATQAFFPKFHGLYRSGPAGTAYIFVFDHAGEQLRTIEWEADAELKKRDLVASAGLYHGDERAANILRRPDGSLALIDWGEATLPLPNRWRPRRLRTVKATAPGGE</sequence>
<name>A0A2X0MNF9_9BASI</name>
<reference evidence="2 3" key="1">
    <citation type="submission" date="2016-11" db="EMBL/GenBank/DDBJ databases">
        <authorList>
            <person name="Jaros S."/>
            <person name="Januszkiewicz K."/>
            <person name="Wedrychowicz H."/>
        </authorList>
    </citation>
    <scope>NUCLEOTIDE SEQUENCE [LARGE SCALE GENOMIC DNA]</scope>
</reference>
<organism evidence="2 3">
    <name type="scientific">Microbotryum silenes-dioicae</name>
    <dbReference type="NCBI Taxonomy" id="796604"/>
    <lineage>
        <taxon>Eukaryota</taxon>
        <taxon>Fungi</taxon>
        <taxon>Dikarya</taxon>
        <taxon>Basidiomycota</taxon>
        <taxon>Pucciniomycotina</taxon>
        <taxon>Microbotryomycetes</taxon>
        <taxon>Microbotryales</taxon>
        <taxon>Microbotryaceae</taxon>
        <taxon>Microbotryum</taxon>
    </lineage>
</organism>
<accession>A0A2X0MNF9</accession>
<feature type="compositionally biased region" description="Basic and acidic residues" evidence="1">
    <location>
        <begin position="356"/>
        <end position="367"/>
    </location>
</feature>
<proteinExistence type="predicted"/>
<evidence type="ECO:0000313" key="3">
    <source>
        <dbReference type="Proteomes" id="UP000249464"/>
    </source>
</evidence>
<gene>
    <name evidence="2" type="primary">BQ5605_C022g09520</name>
    <name evidence="2" type="ORF">BQ5605_C022G09520</name>
</gene>
<feature type="region of interest" description="Disordered" evidence="1">
    <location>
        <begin position="333"/>
        <end position="371"/>
    </location>
</feature>
<dbReference type="EMBL" id="FQNC01000084">
    <property type="protein sequence ID" value="SGZ22665.1"/>
    <property type="molecule type" value="Genomic_DNA"/>
</dbReference>
<feature type="compositionally biased region" description="Basic and acidic residues" evidence="1">
    <location>
        <begin position="333"/>
        <end position="343"/>
    </location>
</feature>
<dbReference type="Proteomes" id="UP000249464">
    <property type="component" value="Unassembled WGS sequence"/>
</dbReference>
<keyword evidence="3" id="KW-1185">Reference proteome</keyword>
<dbReference type="SUPFAM" id="SSF56112">
    <property type="entry name" value="Protein kinase-like (PK-like)"/>
    <property type="match status" value="1"/>
</dbReference>
<dbReference type="AlphaFoldDB" id="A0A2X0MNF9"/>
<evidence type="ECO:0000256" key="1">
    <source>
        <dbReference type="SAM" id="MobiDB-lite"/>
    </source>
</evidence>
<protein>
    <submittedName>
        <fullName evidence="2">BQ5605_C022g09520 protein</fullName>
    </submittedName>
</protein>
<evidence type="ECO:0000313" key="2">
    <source>
        <dbReference type="EMBL" id="SGZ22665.1"/>
    </source>
</evidence>